<evidence type="ECO:0000313" key="3">
    <source>
        <dbReference type="Proteomes" id="UP000467193"/>
    </source>
</evidence>
<dbReference type="AlphaFoldDB" id="A0A7I7QVR8"/>
<dbReference type="InterPro" id="IPR000073">
    <property type="entry name" value="AB_hydrolase_1"/>
</dbReference>
<protein>
    <recommendedName>
        <fullName evidence="1">AB hydrolase-1 domain-containing protein</fullName>
    </recommendedName>
</protein>
<gene>
    <name evidence="2" type="ORF">MSEDJ_44510</name>
</gene>
<evidence type="ECO:0000259" key="1">
    <source>
        <dbReference type="Pfam" id="PF00561"/>
    </source>
</evidence>
<dbReference type="Pfam" id="PF00561">
    <property type="entry name" value="Abhydrolase_1"/>
    <property type="match status" value="1"/>
</dbReference>
<evidence type="ECO:0000313" key="2">
    <source>
        <dbReference type="EMBL" id="BBY30355.1"/>
    </source>
</evidence>
<dbReference type="Gene3D" id="3.40.50.1820">
    <property type="entry name" value="alpha/beta hydrolase"/>
    <property type="match status" value="1"/>
</dbReference>
<sequence length="82" mass="8782">MPDAYHVVASDHIGFSRSSVPLVDDFAYSFDLLTEITEGLITQLGSDRFAAYIRHHGAPIGLRIASAQPERIAGIITLGGNA</sequence>
<feature type="domain" description="AB hydrolase-1" evidence="1">
    <location>
        <begin position="4"/>
        <end position="80"/>
    </location>
</feature>
<organism evidence="2 3">
    <name type="scientific">Mycolicibacterium sediminis</name>
    <dbReference type="NCBI Taxonomy" id="1286180"/>
    <lineage>
        <taxon>Bacteria</taxon>
        <taxon>Bacillati</taxon>
        <taxon>Actinomycetota</taxon>
        <taxon>Actinomycetes</taxon>
        <taxon>Mycobacteriales</taxon>
        <taxon>Mycobacteriaceae</taxon>
        <taxon>Mycolicibacterium</taxon>
    </lineage>
</organism>
<dbReference type="EMBL" id="AP022588">
    <property type="protein sequence ID" value="BBY30355.1"/>
    <property type="molecule type" value="Genomic_DNA"/>
</dbReference>
<name>A0A7I7QVR8_9MYCO</name>
<dbReference type="SUPFAM" id="SSF53474">
    <property type="entry name" value="alpha/beta-Hydrolases"/>
    <property type="match status" value="1"/>
</dbReference>
<reference evidence="2 3" key="1">
    <citation type="journal article" date="2019" name="Emerg. Microbes Infect.">
        <title>Comprehensive subspecies identification of 175 nontuberculous mycobacteria species based on 7547 genomic profiles.</title>
        <authorList>
            <person name="Matsumoto Y."/>
            <person name="Kinjo T."/>
            <person name="Motooka D."/>
            <person name="Nabeya D."/>
            <person name="Jung N."/>
            <person name="Uechi K."/>
            <person name="Horii T."/>
            <person name="Iida T."/>
            <person name="Fujita J."/>
            <person name="Nakamura S."/>
        </authorList>
    </citation>
    <scope>NUCLEOTIDE SEQUENCE [LARGE SCALE GENOMIC DNA]</scope>
    <source>
        <strain evidence="2 3">JCM 17899</strain>
    </source>
</reference>
<accession>A0A7I7QVR8</accession>
<dbReference type="InterPro" id="IPR051340">
    <property type="entry name" value="Haloalkane_dehalogenase"/>
</dbReference>
<dbReference type="Proteomes" id="UP000467193">
    <property type="component" value="Chromosome"/>
</dbReference>
<keyword evidence="3" id="KW-1185">Reference proteome</keyword>
<dbReference type="KEGG" id="msei:MSEDJ_44510"/>
<proteinExistence type="predicted"/>
<dbReference type="RefSeq" id="WP_163799761.1">
    <property type="nucleotide sequence ID" value="NZ_AP022588.1"/>
</dbReference>
<dbReference type="InterPro" id="IPR029058">
    <property type="entry name" value="AB_hydrolase_fold"/>
</dbReference>
<dbReference type="PANTHER" id="PTHR42977:SF1">
    <property type="entry name" value="BLR6576 PROTEIN"/>
    <property type="match status" value="1"/>
</dbReference>
<dbReference type="GO" id="GO:0004301">
    <property type="term" value="F:epoxide hydrolase activity"/>
    <property type="evidence" value="ECO:0007669"/>
    <property type="project" value="TreeGrafter"/>
</dbReference>
<dbReference type="PANTHER" id="PTHR42977">
    <property type="entry name" value="HYDROLASE-RELATED"/>
    <property type="match status" value="1"/>
</dbReference>